<accession>X0UUT1</accession>
<protein>
    <submittedName>
        <fullName evidence="1">Uncharacterized protein</fullName>
    </submittedName>
</protein>
<dbReference type="EMBL" id="BARS01021380">
    <property type="protein sequence ID" value="GAG02952.1"/>
    <property type="molecule type" value="Genomic_DNA"/>
</dbReference>
<evidence type="ECO:0000313" key="1">
    <source>
        <dbReference type="EMBL" id="GAG02952.1"/>
    </source>
</evidence>
<dbReference type="AlphaFoldDB" id="X0UUT1"/>
<organism evidence="1">
    <name type="scientific">marine sediment metagenome</name>
    <dbReference type="NCBI Taxonomy" id="412755"/>
    <lineage>
        <taxon>unclassified sequences</taxon>
        <taxon>metagenomes</taxon>
        <taxon>ecological metagenomes</taxon>
    </lineage>
</organism>
<comment type="caution">
    <text evidence="1">The sequence shown here is derived from an EMBL/GenBank/DDBJ whole genome shotgun (WGS) entry which is preliminary data.</text>
</comment>
<sequence length="63" mass="7021">PPIKPETIIAEIVGLNTPRIIIGANNESSINMTRVAIIVMTKVSTKKMVREYFSMNLICFILS</sequence>
<name>X0UUT1_9ZZZZ</name>
<reference evidence="1" key="1">
    <citation type="journal article" date="2014" name="Front. Microbiol.">
        <title>High frequency of phylogenetically diverse reductive dehalogenase-homologous genes in deep subseafloor sedimentary metagenomes.</title>
        <authorList>
            <person name="Kawai M."/>
            <person name="Futagami T."/>
            <person name="Toyoda A."/>
            <person name="Takaki Y."/>
            <person name="Nishi S."/>
            <person name="Hori S."/>
            <person name="Arai W."/>
            <person name="Tsubouchi T."/>
            <person name="Morono Y."/>
            <person name="Uchiyama I."/>
            <person name="Ito T."/>
            <person name="Fujiyama A."/>
            <person name="Inagaki F."/>
            <person name="Takami H."/>
        </authorList>
    </citation>
    <scope>NUCLEOTIDE SEQUENCE</scope>
    <source>
        <strain evidence="1">Expedition CK06-06</strain>
    </source>
</reference>
<gene>
    <name evidence="1" type="ORF">S01H1_34349</name>
</gene>
<proteinExistence type="predicted"/>
<feature type="non-terminal residue" evidence="1">
    <location>
        <position position="1"/>
    </location>
</feature>